<comment type="caution">
    <text evidence="1">The sequence shown here is derived from an EMBL/GenBank/DDBJ whole genome shotgun (WGS) entry which is preliminary data.</text>
</comment>
<dbReference type="PANTHER" id="PTHR36931">
    <property type="entry name" value="UPF0153 PROTEIN YEIW"/>
    <property type="match status" value="1"/>
</dbReference>
<dbReference type="EMBL" id="JAVDRL010000011">
    <property type="protein sequence ID" value="MDR6533124.1"/>
    <property type="molecule type" value="Genomic_DNA"/>
</dbReference>
<dbReference type="Proteomes" id="UP001262754">
    <property type="component" value="Unassembled WGS sequence"/>
</dbReference>
<proteinExistence type="predicted"/>
<accession>A0ABU1N3V3</accession>
<evidence type="ECO:0000313" key="1">
    <source>
        <dbReference type="EMBL" id="MDR6533124.1"/>
    </source>
</evidence>
<evidence type="ECO:0008006" key="3">
    <source>
        <dbReference type="Google" id="ProtNLM"/>
    </source>
</evidence>
<sequence length="146" mass="16215">MDQARTCGDCGMCCKLMGVAAIGKAPHAWCGHYRKGVGCGIYADRPQACADYACYWLNAPNLDDRWRPDRARFVLHREDEGRTLVVEVDPAAPDAWRKAPFHETFKAWAARGAAQGLTLNVLVGRRGYTILPDRDIDQGLVREIPA</sequence>
<protein>
    <recommendedName>
        <fullName evidence="3">Zinc-or iron-chelating protein</fullName>
    </recommendedName>
</protein>
<evidence type="ECO:0000313" key="2">
    <source>
        <dbReference type="Proteomes" id="UP001262754"/>
    </source>
</evidence>
<reference evidence="1 2" key="1">
    <citation type="submission" date="2023-07" db="EMBL/GenBank/DDBJ databases">
        <title>Sorghum-associated microbial communities from plants grown in Nebraska, USA.</title>
        <authorList>
            <person name="Schachtman D."/>
        </authorList>
    </citation>
    <scope>NUCLEOTIDE SEQUENCE [LARGE SCALE GENOMIC DNA]</scope>
    <source>
        <strain evidence="1 2">DS2154</strain>
    </source>
</reference>
<dbReference type="RefSeq" id="WP_230983849.1">
    <property type="nucleotide sequence ID" value="NZ_BMLD01000009.1"/>
</dbReference>
<gene>
    <name evidence="1" type="ORF">J2800_003885</name>
</gene>
<keyword evidence="2" id="KW-1185">Reference proteome</keyword>
<organism evidence="1 2">
    <name type="scientific">Caulobacter rhizosphaerae</name>
    <dbReference type="NCBI Taxonomy" id="2010972"/>
    <lineage>
        <taxon>Bacteria</taxon>
        <taxon>Pseudomonadati</taxon>
        <taxon>Pseudomonadota</taxon>
        <taxon>Alphaproteobacteria</taxon>
        <taxon>Caulobacterales</taxon>
        <taxon>Caulobacteraceae</taxon>
        <taxon>Caulobacter</taxon>
    </lineage>
</organism>
<name>A0ABU1N3V3_9CAUL</name>
<dbReference type="PANTHER" id="PTHR36931:SF1">
    <property type="entry name" value="UPF0153 PROTEIN YEIW"/>
    <property type="match status" value="1"/>
</dbReference>
<dbReference type="InterPro" id="IPR052572">
    <property type="entry name" value="UPF0153_domain"/>
</dbReference>